<evidence type="ECO:0000313" key="4">
    <source>
        <dbReference type="EMBL" id="OCJ32717.1"/>
    </source>
</evidence>
<protein>
    <submittedName>
        <fullName evidence="4">Two-component system response regulator</fullName>
    </submittedName>
</protein>
<evidence type="ECO:0000256" key="1">
    <source>
        <dbReference type="ARBA" id="ARBA00022553"/>
    </source>
</evidence>
<dbReference type="PANTHER" id="PTHR44591:SF25">
    <property type="entry name" value="CHEMOTAXIS TWO-COMPONENT RESPONSE REGULATOR"/>
    <property type="match status" value="1"/>
</dbReference>
<dbReference type="Pfam" id="PF00072">
    <property type="entry name" value="Response_reg"/>
    <property type="match status" value="1"/>
</dbReference>
<dbReference type="SUPFAM" id="SSF52172">
    <property type="entry name" value="CheY-like"/>
    <property type="match status" value="1"/>
</dbReference>
<dbReference type="Gene3D" id="3.40.50.2300">
    <property type="match status" value="1"/>
</dbReference>
<evidence type="ECO:0000259" key="3">
    <source>
        <dbReference type="PROSITE" id="PS50110"/>
    </source>
</evidence>
<dbReference type="GO" id="GO:0000160">
    <property type="term" value="P:phosphorelay signal transduction system"/>
    <property type="evidence" value="ECO:0007669"/>
    <property type="project" value="InterPro"/>
</dbReference>
<dbReference type="AlphaFoldDB" id="A0AB36EBV1"/>
<dbReference type="PROSITE" id="PS50110">
    <property type="entry name" value="RESPONSE_REGULATORY"/>
    <property type="match status" value="1"/>
</dbReference>
<feature type="modified residue" description="4-aspartylphosphate" evidence="2">
    <location>
        <position position="55"/>
    </location>
</feature>
<evidence type="ECO:0000313" key="5">
    <source>
        <dbReference type="Proteomes" id="UP000093451"/>
    </source>
</evidence>
<evidence type="ECO:0000256" key="2">
    <source>
        <dbReference type="PROSITE-ProRule" id="PRU00169"/>
    </source>
</evidence>
<dbReference type="RefSeq" id="WP_065689043.1">
    <property type="nucleotide sequence ID" value="NZ_LXKT01000029.1"/>
</dbReference>
<gene>
    <name evidence="4" type="ORF">A6U91_21240</name>
</gene>
<feature type="domain" description="Response regulatory" evidence="3">
    <location>
        <begin position="6"/>
        <end position="120"/>
    </location>
</feature>
<dbReference type="SMART" id="SM00448">
    <property type="entry name" value="REC"/>
    <property type="match status" value="1"/>
</dbReference>
<keyword evidence="1 2" id="KW-0597">Phosphoprotein</keyword>
<dbReference type="InterPro" id="IPR011006">
    <property type="entry name" value="CheY-like_superfamily"/>
</dbReference>
<dbReference type="InterPro" id="IPR001789">
    <property type="entry name" value="Sig_transdc_resp-reg_receiver"/>
</dbReference>
<name>A0AB36EBV1_AGRTU</name>
<comment type="caution">
    <text evidence="4">The sequence shown here is derived from an EMBL/GenBank/DDBJ whole genome shotgun (WGS) entry which is preliminary data.</text>
</comment>
<dbReference type="Proteomes" id="UP000093451">
    <property type="component" value="Unassembled WGS sequence"/>
</dbReference>
<organism evidence="4 5">
    <name type="scientific">Agrobacterium tumefaciens</name>
    <dbReference type="NCBI Taxonomy" id="358"/>
    <lineage>
        <taxon>Bacteria</taxon>
        <taxon>Pseudomonadati</taxon>
        <taxon>Pseudomonadota</taxon>
        <taxon>Alphaproteobacteria</taxon>
        <taxon>Hyphomicrobiales</taxon>
        <taxon>Rhizobiaceae</taxon>
        <taxon>Rhizobium/Agrobacterium group</taxon>
        <taxon>Agrobacterium</taxon>
        <taxon>Agrobacterium tumefaciens complex</taxon>
    </lineage>
</organism>
<accession>A0AB36EBV1</accession>
<dbReference type="InterPro" id="IPR050595">
    <property type="entry name" value="Bact_response_regulator"/>
</dbReference>
<reference evidence="4 5" key="1">
    <citation type="journal article" date="2016" name="PeerJ">
        <title>Gall-ID: tools for genotyping gall-causing phytopathogenic bacteria.</title>
        <authorList>
            <person name="Davis E.W.II."/>
            <person name="Weisberg A.J."/>
            <person name="Tabima J.F."/>
            <person name="Grunwald N.J."/>
            <person name="Chang J.H."/>
        </authorList>
    </citation>
    <scope>NUCLEOTIDE SEQUENCE [LARGE SCALE GENOMIC DNA]</scope>
    <source>
        <strain evidence="4 5">N2/73</strain>
    </source>
</reference>
<dbReference type="PANTHER" id="PTHR44591">
    <property type="entry name" value="STRESS RESPONSE REGULATOR PROTEIN 1"/>
    <property type="match status" value="1"/>
</dbReference>
<dbReference type="EMBL" id="LXKT01000029">
    <property type="protein sequence ID" value="OCJ32717.1"/>
    <property type="molecule type" value="Genomic_DNA"/>
</dbReference>
<sequence length="126" mass="13676">MPHTPLIAIVDDDLAIREALDDLVKSLGHESKLFDSAEAFLAFKPRTAIDCMVVDVKMAGLSGIELQGRLNQDGDRPPMIFMTSYHDERTRTAALDGGALAFLGKPVDLPKLIEFIDVALALPKAS</sequence>
<proteinExistence type="predicted"/>